<dbReference type="Gene3D" id="2.60.40.3140">
    <property type="match status" value="1"/>
</dbReference>
<evidence type="ECO:0000313" key="3">
    <source>
        <dbReference type="Proteomes" id="UP000198790"/>
    </source>
</evidence>
<dbReference type="Gene3D" id="3.10.620.30">
    <property type="match status" value="1"/>
</dbReference>
<dbReference type="Gene3D" id="2.60.120.1130">
    <property type="match status" value="1"/>
</dbReference>
<dbReference type="EMBL" id="FOKK01000001">
    <property type="protein sequence ID" value="SFA80244.1"/>
    <property type="molecule type" value="Genomic_DNA"/>
</dbReference>
<evidence type="ECO:0000313" key="2">
    <source>
        <dbReference type="EMBL" id="SFA80244.1"/>
    </source>
</evidence>
<name>A0A1I0VVA6_9BACT</name>
<gene>
    <name evidence="2" type="ORF">SAMN04489723_101396</name>
</gene>
<reference evidence="2 3" key="1">
    <citation type="submission" date="2016-10" db="EMBL/GenBank/DDBJ databases">
        <authorList>
            <person name="de Groot N.N."/>
        </authorList>
    </citation>
    <scope>NUCLEOTIDE SEQUENCE [LARGE SCALE GENOMIC DNA]</scope>
    <source>
        <strain evidence="2 3">DSM 23399</strain>
    </source>
</reference>
<dbReference type="Pfam" id="PF12969">
    <property type="entry name" value="DUF3857"/>
    <property type="match status" value="1"/>
</dbReference>
<protein>
    <recommendedName>
        <fullName evidence="1">DUF3857 domain-containing protein</fullName>
    </recommendedName>
</protein>
<proteinExistence type="predicted"/>
<sequence>MMKLFSWRISILCIQILFIPVLCQAQLVFGEYSEEELALEIVSFEPEAKIVALYEGGVSNPIVDAQPGRVSVLGIATQYHYRYKILHDNVLNFGDIRIPFTRGGDLNLEQILEIQAQVSYLENGQREVRVLSDEDIKLVKLDDGSAEYRLIFPNAKKGSILEWKYVKLDRVYYSLEGWAFQGTVPKLKTMFSLLVPSFLKYQLVVQGAQVRKAMQVSDERDTFIWELDSVRSFQTEPYILNPLDYLDRVEGFLSTDLTQQNSIVYSTWEELGTQIQSMKAFGSYFKKNSFKKINIEDDLTGATQLETAKNIYAFVSNQFELMPTVYPLPTQDFNSLLKSKKGNHLDINLLLLVVLQQYGVNANLVMINQKGENRTNLIPSPYLDQFSSSLVRVVIEGKLFWLDGTAKDIPFGLISPNKLMPKGFMIDGANSSLIPISLAHTSGFEIEIGLGKDSVNNLVYQNSAKIFGLSVQSLKEIQLNQEQEVDEEYSAYDVTFEDSFLEKEVVQSIYKLQIKESNDQLMVLTPFEQSIFFDNLFIAETRKYAVEFEYGFSERISFRLDIPEGYELDEYPESKSISMGSNELEFTFQVTDNDGVLTFESKVLVNQSEIPVSKYKDLRRFAIVVSEQLNSPIVLKKVH</sequence>
<dbReference type="AlphaFoldDB" id="A0A1I0VVA6"/>
<dbReference type="OrthoDB" id="98874at2"/>
<dbReference type="InterPro" id="IPR024618">
    <property type="entry name" value="DUF3857"/>
</dbReference>
<dbReference type="STRING" id="237018.SAMN04489723_101396"/>
<organism evidence="2 3">
    <name type="scientific">Algoriphagus aquimarinus</name>
    <dbReference type="NCBI Taxonomy" id="237018"/>
    <lineage>
        <taxon>Bacteria</taxon>
        <taxon>Pseudomonadati</taxon>
        <taxon>Bacteroidota</taxon>
        <taxon>Cytophagia</taxon>
        <taxon>Cytophagales</taxon>
        <taxon>Cyclobacteriaceae</taxon>
        <taxon>Algoriphagus</taxon>
    </lineage>
</organism>
<feature type="domain" description="DUF3857" evidence="1">
    <location>
        <begin position="77"/>
        <end position="230"/>
    </location>
</feature>
<dbReference type="RefSeq" id="WP_092894486.1">
    <property type="nucleotide sequence ID" value="NZ_FOKK01000001.1"/>
</dbReference>
<evidence type="ECO:0000259" key="1">
    <source>
        <dbReference type="Pfam" id="PF12969"/>
    </source>
</evidence>
<keyword evidence="3" id="KW-1185">Reference proteome</keyword>
<accession>A0A1I0VVA6</accession>
<dbReference type="Proteomes" id="UP000198790">
    <property type="component" value="Unassembled WGS sequence"/>
</dbReference>